<accession>B3PFA0</accession>
<dbReference type="Proteomes" id="UP000001036">
    <property type="component" value="Chromosome"/>
</dbReference>
<sequence>MKLTTLLGSTIALAVSLHTLATPRVEIVSLPTEGTTEVEVSGSGFGLFNGDIVSWDDFESHPSGNRIAGLKPVSGNTWSTLYNYAGNGIHIDQDASKSVSGKQSVNVDWTVDPESIRAFGWAGKGPYDQLYISYWRLMTGNFVAATSNHKQFYLYGNKAGFPQAMPLIPGGQKNWGFYNNVSTGLITAENPNPNNINNLGWNWDNTSNRMQRWEFFIKLNVPYTEKNGIIRAWLDGKQGINNTNYQVRHVDGEFIDFRLGHMAQGFFTTAKAWFDDIYIATTQARVELCNADNYDSCTIKHIQYVEPTKWSDNTIKFKLRNAEAFKEAKAYIYVIDADGQVSNPIPLANPAPPKPIN</sequence>
<keyword evidence="1" id="KW-0732">Signal</keyword>
<dbReference type="KEGG" id="cja:CJA_3414"/>
<dbReference type="EMBL" id="CP000934">
    <property type="protein sequence ID" value="ACE84882.1"/>
    <property type="molecule type" value="Genomic_DNA"/>
</dbReference>
<dbReference type="STRING" id="498211.CJA_3414"/>
<evidence type="ECO:0000313" key="3">
    <source>
        <dbReference type="Proteomes" id="UP000001036"/>
    </source>
</evidence>
<protein>
    <submittedName>
        <fullName evidence="2">Uncharacterized protein</fullName>
    </submittedName>
</protein>
<feature type="signal peptide" evidence="1">
    <location>
        <begin position="1"/>
        <end position="21"/>
    </location>
</feature>
<dbReference type="Gene3D" id="2.60.120.200">
    <property type="match status" value="1"/>
</dbReference>
<gene>
    <name evidence="2" type="ordered locus">CJA_3414</name>
</gene>
<name>B3PFA0_CELJU</name>
<dbReference type="OrthoDB" id="7552220at2"/>
<feature type="chain" id="PRO_5002793841" evidence="1">
    <location>
        <begin position="22"/>
        <end position="357"/>
    </location>
</feature>
<dbReference type="RefSeq" id="WP_012488990.1">
    <property type="nucleotide sequence ID" value="NC_010995.1"/>
</dbReference>
<reference evidence="2 3" key="1">
    <citation type="journal article" date="2008" name="J. Bacteriol.">
        <title>Insights into plant cell wall degradation from the genome sequence of the soil bacterium Cellvibrio japonicus.</title>
        <authorList>
            <person name="Deboy R.T."/>
            <person name="Mongodin E.F."/>
            <person name="Fouts D.E."/>
            <person name="Tailford L.E."/>
            <person name="Khouri H."/>
            <person name="Emerson J.B."/>
            <person name="Mohamoud Y."/>
            <person name="Watkins K."/>
            <person name="Henrissat B."/>
            <person name="Gilbert H.J."/>
            <person name="Nelson K.E."/>
        </authorList>
    </citation>
    <scope>NUCLEOTIDE SEQUENCE [LARGE SCALE GENOMIC DNA]</scope>
    <source>
        <strain evidence="2 3">Ueda107</strain>
    </source>
</reference>
<keyword evidence="3" id="KW-1185">Reference proteome</keyword>
<evidence type="ECO:0000256" key="1">
    <source>
        <dbReference type="SAM" id="SignalP"/>
    </source>
</evidence>
<evidence type="ECO:0000313" key="2">
    <source>
        <dbReference type="EMBL" id="ACE84882.1"/>
    </source>
</evidence>
<dbReference type="HOGENOM" id="CLU_775431_0_0_6"/>
<dbReference type="AlphaFoldDB" id="B3PFA0"/>
<organism evidence="2 3">
    <name type="scientific">Cellvibrio japonicus (strain Ueda107)</name>
    <name type="common">Pseudomonas fluorescens subsp. cellulosa</name>
    <dbReference type="NCBI Taxonomy" id="498211"/>
    <lineage>
        <taxon>Bacteria</taxon>
        <taxon>Pseudomonadati</taxon>
        <taxon>Pseudomonadota</taxon>
        <taxon>Gammaproteobacteria</taxon>
        <taxon>Cellvibrionales</taxon>
        <taxon>Cellvibrionaceae</taxon>
        <taxon>Cellvibrio</taxon>
    </lineage>
</organism>
<proteinExistence type="predicted"/>